<organism evidence="1 2">
    <name type="scientific">Dothistroma septosporum (strain NZE10 / CBS 128990)</name>
    <name type="common">Red band needle blight fungus</name>
    <name type="synonym">Mycosphaerella pini</name>
    <dbReference type="NCBI Taxonomy" id="675120"/>
    <lineage>
        <taxon>Eukaryota</taxon>
        <taxon>Fungi</taxon>
        <taxon>Dikarya</taxon>
        <taxon>Ascomycota</taxon>
        <taxon>Pezizomycotina</taxon>
        <taxon>Dothideomycetes</taxon>
        <taxon>Dothideomycetidae</taxon>
        <taxon>Mycosphaerellales</taxon>
        <taxon>Mycosphaerellaceae</taxon>
        <taxon>Dothistroma</taxon>
    </lineage>
</organism>
<evidence type="ECO:0000313" key="2">
    <source>
        <dbReference type="Proteomes" id="UP000016933"/>
    </source>
</evidence>
<proteinExistence type="predicted"/>
<reference evidence="2" key="1">
    <citation type="journal article" date="2012" name="PLoS Genet.">
        <title>The genomes of the fungal plant pathogens Cladosporium fulvum and Dothistroma septosporum reveal adaptation to different hosts and lifestyles but also signatures of common ancestry.</title>
        <authorList>
            <person name="de Wit P.J.G.M."/>
            <person name="van der Burgt A."/>
            <person name="Oekmen B."/>
            <person name="Stergiopoulos I."/>
            <person name="Abd-Elsalam K.A."/>
            <person name="Aerts A.L."/>
            <person name="Bahkali A.H."/>
            <person name="Beenen H.G."/>
            <person name="Chettri P."/>
            <person name="Cox M.P."/>
            <person name="Datema E."/>
            <person name="de Vries R.P."/>
            <person name="Dhillon B."/>
            <person name="Ganley A.R."/>
            <person name="Griffiths S.A."/>
            <person name="Guo Y."/>
            <person name="Hamelin R.C."/>
            <person name="Henrissat B."/>
            <person name="Kabir M.S."/>
            <person name="Jashni M.K."/>
            <person name="Kema G."/>
            <person name="Klaubauf S."/>
            <person name="Lapidus A."/>
            <person name="Levasseur A."/>
            <person name="Lindquist E."/>
            <person name="Mehrabi R."/>
            <person name="Ohm R.A."/>
            <person name="Owen T.J."/>
            <person name="Salamov A."/>
            <person name="Schwelm A."/>
            <person name="Schijlen E."/>
            <person name="Sun H."/>
            <person name="van den Burg H.A."/>
            <person name="van Ham R.C.H.J."/>
            <person name="Zhang S."/>
            <person name="Goodwin S.B."/>
            <person name="Grigoriev I.V."/>
            <person name="Collemare J."/>
            <person name="Bradshaw R.E."/>
        </authorList>
    </citation>
    <scope>NUCLEOTIDE SEQUENCE [LARGE SCALE GENOMIC DNA]</scope>
    <source>
        <strain evidence="2">NZE10 / CBS 128990</strain>
    </source>
</reference>
<keyword evidence="2" id="KW-1185">Reference proteome</keyword>
<sequence>MRVRHTMAIATNQDSTLVQAVDAASSPIQEDDGAVTFSPSAPDAVLPSPDDEVTNKPFRFMELSAEMCGTIYELLLPNPESKSKRFNIAQTCWQIRHEAAGTYFAASMFFIREMAEHKWLNAQEELIIACMRGIISCHASGGDHGGIYH</sequence>
<dbReference type="Proteomes" id="UP000016933">
    <property type="component" value="Unassembled WGS sequence"/>
</dbReference>
<dbReference type="HOGENOM" id="CLU_1749597_0_0_1"/>
<dbReference type="EMBL" id="KB446539">
    <property type="protein sequence ID" value="EME44213.1"/>
    <property type="molecule type" value="Genomic_DNA"/>
</dbReference>
<dbReference type="AlphaFoldDB" id="N1PMR7"/>
<gene>
    <name evidence="1" type="ORF">DOTSEDRAFT_34707</name>
</gene>
<protein>
    <submittedName>
        <fullName evidence="1">Uncharacterized protein</fullName>
    </submittedName>
</protein>
<evidence type="ECO:0000313" key="1">
    <source>
        <dbReference type="EMBL" id="EME44213.1"/>
    </source>
</evidence>
<accession>N1PMR7</accession>
<name>N1PMR7_DOTSN</name>
<reference evidence="1 2" key="2">
    <citation type="journal article" date="2012" name="PLoS Pathog.">
        <title>Diverse lifestyles and strategies of plant pathogenesis encoded in the genomes of eighteen Dothideomycetes fungi.</title>
        <authorList>
            <person name="Ohm R.A."/>
            <person name="Feau N."/>
            <person name="Henrissat B."/>
            <person name="Schoch C.L."/>
            <person name="Horwitz B.A."/>
            <person name="Barry K.W."/>
            <person name="Condon B.J."/>
            <person name="Copeland A.C."/>
            <person name="Dhillon B."/>
            <person name="Glaser F."/>
            <person name="Hesse C.N."/>
            <person name="Kosti I."/>
            <person name="LaButti K."/>
            <person name="Lindquist E.A."/>
            <person name="Lucas S."/>
            <person name="Salamov A.A."/>
            <person name="Bradshaw R.E."/>
            <person name="Ciuffetti L."/>
            <person name="Hamelin R.C."/>
            <person name="Kema G.H.J."/>
            <person name="Lawrence C."/>
            <person name="Scott J.A."/>
            <person name="Spatafora J.W."/>
            <person name="Turgeon B.G."/>
            <person name="de Wit P.J.G.M."/>
            <person name="Zhong S."/>
            <person name="Goodwin S.B."/>
            <person name="Grigoriev I.V."/>
        </authorList>
    </citation>
    <scope>NUCLEOTIDE SEQUENCE [LARGE SCALE GENOMIC DNA]</scope>
    <source>
        <strain evidence="2">NZE10 / CBS 128990</strain>
    </source>
</reference>